<accession>A0A2T0UML3</accession>
<organism evidence="2 3">
    <name type="scientific">Glycomyces artemisiae</name>
    <dbReference type="NCBI Taxonomy" id="1076443"/>
    <lineage>
        <taxon>Bacteria</taxon>
        <taxon>Bacillati</taxon>
        <taxon>Actinomycetota</taxon>
        <taxon>Actinomycetes</taxon>
        <taxon>Glycomycetales</taxon>
        <taxon>Glycomycetaceae</taxon>
        <taxon>Glycomyces</taxon>
    </lineage>
</organism>
<proteinExistence type="predicted"/>
<evidence type="ECO:0000256" key="1">
    <source>
        <dbReference type="SAM" id="MobiDB-lite"/>
    </source>
</evidence>
<name>A0A2T0UML3_9ACTN</name>
<evidence type="ECO:0000313" key="2">
    <source>
        <dbReference type="EMBL" id="PRY59108.1"/>
    </source>
</evidence>
<reference evidence="2 3" key="1">
    <citation type="submission" date="2018-03" db="EMBL/GenBank/DDBJ databases">
        <title>Genomic Encyclopedia of Type Strains, Phase III (KMG-III): the genomes of soil and plant-associated and newly described type strains.</title>
        <authorList>
            <person name="Whitman W."/>
        </authorList>
    </citation>
    <scope>NUCLEOTIDE SEQUENCE [LARGE SCALE GENOMIC DNA]</scope>
    <source>
        <strain evidence="2 3">CGMCC 4.7067</strain>
    </source>
</reference>
<feature type="region of interest" description="Disordered" evidence="1">
    <location>
        <begin position="43"/>
        <end position="68"/>
    </location>
</feature>
<gene>
    <name evidence="2" type="ORF">B0I28_104265</name>
</gene>
<dbReference type="Proteomes" id="UP000238176">
    <property type="component" value="Unassembled WGS sequence"/>
</dbReference>
<comment type="caution">
    <text evidence="2">The sequence shown here is derived from an EMBL/GenBank/DDBJ whole genome shotgun (WGS) entry which is preliminary data.</text>
</comment>
<dbReference type="EMBL" id="PVTJ01000004">
    <property type="protein sequence ID" value="PRY59108.1"/>
    <property type="molecule type" value="Genomic_DNA"/>
</dbReference>
<protein>
    <submittedName>
        <fullName evidence="2">Uncharacterized protein</fullName>
    </submittedName>
</protein>
<keyword evidence="3" id="KW-1185">Reference proteome</keyword>
<dbReference type="AlphaFoldDB" id="A0A2T0UML3"/>
<evidence type="ECO:0000313" key="3">
    <source>
        <dbReference type="Proteomes" id="UP000238176"/>
    </source>
</evidence>
<dbReference type="OrthoDB" id="9977482at2"/>
<dbReference type="RefSeq" id="WP_106364202.1">
    <property type="nucleotide sequence ID" value="NZ_PVTJ01000004.1"/>
</dbReference>
<sequence length="68" mass="6790">MSEEHAAVLFGGARIGSVHIGVVGDGATVTIGAMGEGARAYFGRAEDLGPGGGRHRRGEADPASGRGR</sequence>